<keyword evidence="3" id="KW-1185">Reference proteome</keyword>
<protein>
    <submittedName>
        <fullName evidence="2">Uncharacterized protein</fullName>
    </submittedName>
</protein>
<name>A0A9D4HUF2_DREPO</name>
<evidence type="ECO:0000313" key="3">
    <source>
        <dbReference type="Proteomes" id="UP000828390"/>
    </source>
</evidence>
<reference evidence="2" key="2">
    <citation type="submission" date="2020-11" db="EMBL/GenBank/DDBJ databases">
        <authorList>
            <person name="McCartney M.A."/>
            <person name="Auch B."/>
            <person name="Kono T."/>
            <person name="Mallez S."/>
            <person name="Becker A."/>
            <person name="Gohl D.M."/>
            <person name="Silverstein K.A.T."/>
            <person name="Koren S."/>
            <person name="Bechman K.B."/>
            <person name="Herman A."/>
            <person name="Abrahante J.E."/>
            <person name="Garbe J."/>
        </authorList>
    </citation>
    <scope>NUCLEOTIDE SEQUENCE</scope>
    <source>
        <strain evidence="2">Duluth1</strain>
        <tissue evidence="2">Whole animal</tissue>
    </source>
</reference>
<evidence type="ECO:0000256" key="1">
    <source>
        <dbReference type="SAM" id="MobiDB-lite"/>
    </source>
</evidence>
<feature type="region of interest" description="Disordered" evidence="1">
    <location>
        <begin position="106"/>
        <end position="146"/>
    </location>
</feature>
<sequence length="146" mass="16291">MTPIDFQVTSTKVKVTVTKVVFTQWLPVQRTAHMWGMHVLQTALVSIDFSKTHQWIIDIQDPTVDIIVLTGIEATIQESEPLMIQQASVNCADQMQSTGFTLVLSESMSTADSEEPGSLTHDRREPSEEPASLSHDRRSQVKSQPV</sequence>
<gene>
    <name evidence="2" type="ORF">DPMN_055801</name>
</gene>
<comment type="caution">
    <text evidence="2">The sequence shown here is derived from an EMBL/GenBank/DDBJ whole genome shotgun (WGS) entry which is preliminary data.</text>
</comment>
<proteinExistence type="predicted"/>
<organism evidence="2 3">
    <name type="scientific">Dreissena polymorpha</name>
    <name type="common">Zebra mussel</name>
    <name type="synonym">Mytilus polymorpha</name>
    <dbReference type="NCBI Taxonomy" id="45954"/>
    <lineage>
        <taxon>Eukaryota</taxon>
        <taxon>Metazoa</taxon>
        <taxon>Spiralia</taxon>
        <taxon>Lophotrochozoa</taxon>
        <taxon>Mollusca</taxon>
        <taxon>Bivalvia</taxon>
        <taxon>Autobranchia</taxon>
        <taxon>Heteroconchia</taxon>
        <taxon>Euheterodonta</taxon>
        <taxon>Imparidentia</taxon>
        <taxon>Neoheterodontei</taxon>
        <taxon>Myida</taxon>
        <taxon>Dreissenoidea</taxon>
        <taxon>Dreissenidae</taxon>
        <taxon>Dreissena</taxon>
    </lineage>
</organism>
<accession>A0A9D4HUF2</accession>
<dbReference type="AlphaFoldDB" id="A0A9D4HUF2"/>
<dbReference type="Proteomes" id="UP000828390">
    <property type="component" value="Unassembled WGS sequence"/>
</dbReference>
<evidence type="ECO:0000313" key="2">
    <source>
        <dbReference type="EMBL" id="KAH3729823.1"/>
    </source>
</evidence>
<dbReference type="EMBL" id="JAIWYP010000012">
    <property type="protein sequence ID" value="KAH3729823.1"/>
    <property type="molecule type" value="Genomic_DNA"/>
</dbReference>
<reference evidence="2" key="1">
    <citation type="journal article" date="2019" name="bioRxiv">
        <title>The Genome of the Zebra Mussel, Dreissena polymorpha: A Resource for Invasive Species Research.</title>
        <authorList>
            <person name="McCartney M.A."/>
            <person name="Auch B."/>
            <person name="Kono T."/>
            <person name="Mallez S."/>
            <person name="Zhang Y."/>
            <person name="Obille A."/>
            <person name="Becker A."/>
            <person name="Abrahante J.E."/>
            <person name="Garbe J."/>
            <person name="Badalamenti J.P."/>
            <person name="Herman A."/>
            <person name="Mangelson H."/>
            <person name="Liachko I."/>
            <person name="Sullivan S."/>
            <person name="Sone E.D."/>
            <person name="Koren S."/>
            <person name="Silverstein K.A.T."/>
            <person name="Beckman K.B."/>
            <person name="Gohl D.M."/>
        </authorList>
    </citation>
    <scope>NUCLEOTIDE SEQUENCE</scope>
    <source>
        <strain evidence="2">Duluth1</strain>
        <tissue evidence="2">Whole animal</tissue>
    </source>
</reference>